<reference evidence="1" key="1">
    <citation type="submission" date="2018-05" db="EMBL/GenBank/DDBJ databases">
        <authorList>
            <person name="Lanie J.A."/>
            <person name="Ng W.-L."/>
            <person name="Kazmierczak K.M."/>
            <person name="Andrzejewski T.M."/>
            <person name="Davidsen T.M."/>
            <person name="Wayne K.J."/>
            <person name="Tettelin H."/>
            <person name="Glass J.I."/>
            <person name="Rusch D."/>
            <person name="Podicherti R."/>
            <person name="Tsui H.-C.T."/>
            <person name="Winkler M.E."/>
        </authorList>
    </citation>
    <scope>NUCLEOTIDE SEQUENCE</scope>
</reference>
<evidence type="ECO:0008006" key="2">
    <source>
        <dbReference type="Google" id="ProtNLM"/>
    </source>
</evidence>
<evidence type="ECO:0000313" key="1">
    <source>
        <dbReference type="EMBL" id="SVB65269.1"/>
    </source>
</evidence>
<sequence>MEEISNTYTIEPESRIVSSDDLIVNLEGYEGPLDVLLILAKSQKVDLMQISILQLTEQYLVFIAKVRE</sequence>
<dbReference type="Gene3D" id="6.10.250.2410">
    <property type="match status" value="1"/>
</dbReference>
<accession>A0A382FRH9</accession>
<organism evidence="1">
    <name type="scientific">marine metagenome</name>
    <dbReference type="NCBI Taxonomy" id="408172"/>
    <lineage>
        <taxon>unclassified sequences</taxon>
        <taxon>metagenomes</taxon>
        <taxon>ecological metagenomes</taxon>
    </lineage>
</organism>
<name>A0A382FRH9_9ZZZZ</name>
<proteinExistence type="predicted"/>
<protein>
    <recommendedName>
        <fullName evidence="2">Segregation and condensation protein A</fullName>
    </recommendedName>
</protein>
<feature type="non-terminal residue" evidence="1">
    <location>
        <position position="68"/>
    </location>
</feature>
<gene>
    <name evidence="1" type="ORF">METZ01_LOCUS218123</name>
</gene>
<dbReference type="AlphaFoldDB" id="A0A382FRH9"/>
<dbReference type="EMBL" id="UINC01051294">
    <property type="protein sequence ID" value="SVB65269.1"/>
    <property type="molecule type" value="Genomic_DNA"/>
</dbReference>